<evidence type="ECO:0000313" key="2">
    <source>
        <dbReference type="EMBL" id="GFU43496.1"/>
    </source>
</evidence>
<sequence length="80" mass="8945">MGSSFISDASWCCRGWVSRSLANPRESGDGRTSFVKEEPSPNFRLPPQEITAPSPSLSLKEQEEKIFERVILKRTCSLGE</sequence>
<dbReference type="AlphaFoldDB" id="A0A8X6UU33"/>
<dbReference type="Proteomes" id="UP000887013">
    <property type="component" value="Unassembled WGS sequence"/>
</dbReference>
<gene>
    <name evidence="2" type="ORF">NPIL_577711</name>
</gene>
<evidence type="ECO:0000256" key="1">
    <source>
        <dbReference type="SAM" id="MobiDB-lite"/>
    </source>
</evidence>
<feature type="compositionally biased region" description="Basic and acidic residues" evidence="1">
    <location>
        <begin position="26"/>
        <end position="39"/>
    </location>
</feature>
<evidence type="ECO:0000313" key="3">
    <source>
        <dbReference type="Proteomes" id="UP000887013"/>
    </source>
</evidence>
<protein>
    <submittedName>
        <fullName evidence="2">Uncharacterized protein</fullName>
    </submittedName>
</protein>
<keyword evidence="3" id="KW-1185">Reference proteome</keyword>
<dbReference type="EMBL" id="BMAW01085552">
    <property type="protein sequence ID" value="GFU43496.1"/>
    <property type="molecule type" value="Genomic_DNA"/>
</dbReference>
<name>A0A8X6UU33_NEPPI</name>
<organism evidence="2 3">
    <name type="scientific">Nephila pilipes</name>
    <name type="common">Giant wood spider</name>
    <name type="synonym">Nephila maculata</name>
    <dbReference type="NCBI Taxonomy" id="299642"/>
    <lineage>
        <taxon>Eukaryota</taxon>
        <taxon>Metazoa</taxon>
        <taxon>Ecdysozoa</taxon>
        <taxon>Arthropoda</taxon>
        <taxon>Chelicerata</taxon>
        <taxon>Arachnida</taxon>
        <taxon>Araneae</taxon>
        <taxon>Araneomorphae</taxon>
        <taxon>Entelegynae</taxon>
        <taxon>Araneoidea</taxon>
        <taxon>Nephilidae</taxon>
        <taxon>Nephila</taxon>
    </lineage>
</organism>
<reference evidence="2" key="1">
    <citation type="submission" date="2020-08" db="EMBL/GenBank/DDBJ databases">
        <title>Multicomponent nature underlies the extraordinary mechanical properties of spider dragline silk.</title>
        <authorList>
            <person name="Kono N."/>
            <person name="Nakamura H."/>
            <person name="Mori M."/>
            <person name="Yoshida Y."/>
            <person name="Ohtoshi R."/>
            <person name="Malay A.D."/>
            <person name="Moran D.A.P."/>
            <person name="Tomita M."/>
            <person name="Numata K."/>
            <person name="Arakawa K."/>
        </authorList>
    </citation>
    <scope>NUCLEOTIDE SEQUENCE</scope>
</reference>
<accession>A0A8X6UU33</accession>
<comment type="caution">
    <text evidence="2">The sequence shown here is derived from an EMBL/GenBank/DDBJ whole genome shotgun (WGS) entry which is preliminary data.</text>
</comment>
<feature type="region of interest" description="Disordered" evidence="1">
    <location>
        <begin position="21"/>
        <end position="58"/>
    </location>
</feature>
<proteinExistence type="predicted"/>